<name>A0AA39P312_9AGAR</name>
<dbReference type="SUPFAM" id="SSF56112">
    <property type="entry name" value="Protein kinase-like (PK-like)"/>
    <property type="match status" value="1"/>
</dbReference>
<evidence type="ECO:0000313" key="1">
    <source>
        <dbReference type="EMBL" id="KAK0476360.1"/>
    </source>
</evidence>
<proteinExistence type="predicted"/>
<protein>
    <recommendedName>
        <fullName evidence="3">Protein kinase domain-containing protein</fullName>
    </recommendedName>
</protein>
<dbReference type="Proteomes" id="UP001175227">
    <property type="component" value="Unassembled WGS sequence"/>
</dbReference>
<gene>
    <name evidence="1" type="ORF">IW261DRAFT_1567042</name>
</gene>
<dbReference type="InterPro" id="IPR011009">
    <property type="entry name" value="Kinase-like_dom_sf"/>
</dbReference>
<organism evidence="1 2">
    <name type="scientific">Armillaria novae-zelandiae</name>
    <dbReference type="NCBI Taxonomy" id="153914"/>
    <lineage>
        <taxon>Eukaryota</taxon>
        <taxon>Fungi</taxon>
        <taxon>Dikarya</taxon>
        <taxon>Basidiomycota</taxon>
        <taxon>Agaricomycotina</taxon>
        <taxon>Agaricomycetes</taxon>
        <taxon>Agaricomycetidae</taxon>
        <taxon>Agaricales</taxon>
        <taxon>Marasmiineae</taxon>
        <taxon>Physalacriaceae</taxon>
        <taxon>Armillaria</taxon>
    </lineage>
</organism>
<dbReference type="EMBL" id="JAUEPR010000020">
    <property type="protein sequence ID" value="KAK0476360.1"/>
    <property type="molecule type" value="Genomic_DNA"/>
</dbReference>
<keyword evidence="2" id="KW-1185">Reference proteome</keyword>
<sequence>MALTDSSLNYTALSDLLLVSSLCVRLMLDKLMGWTTRRLSAISSSQDDSFLCVRCAHAARILNPDNTRVAIDMNEPTYVCFTRRAPNSYDRRGTDRERRLVHDNELLNVGAESPFCLRELLYSDGKDFFTFEVPFGELATKTKRCASNLVVMLHSYRGPSAKAYNDVNPRNILFEGDGDLVIIDFDSYSKQGEVMLYGKCGSSPFTNDPDTTEFSNDFHGVEKRRQYMEEKTA</sequence>
<comment type="caution">
    <text evidence="1">The sequence shown here is derived from an EMBL/GenBank/DDBJ whole genome shotgun (WGS) entry which is preliminary data.</text>
</comment>
<dbReference type="AlphaFoldDB" id="A0AA39P312"/>
<accession>A0AA39P312</accession>
<evidence type="ECO:0008006" key="3">
    <source>
        <dbReference type="Google" id="ProtNLM"/>
    </source>
</evidence>
<evidence type="ECO:0000313" key="2">
    <source>
        <dbReference type="Proteomes" id="UP001175227"/>
    </source>
</evidence>
<reference evidence="1" key="1">
    <citation type="submission" date="2023-06" db="EMBL/GenBank/DDBJ databases">
        <authorList>
            <consortium name="Lawrence Berkeley National Laboratory"/>
            <person name="Ahrendt S."/>
            <person name="Sahu N."/>
            <person name="Indic B."/>
            <person name="Wong-Bajracharya J."/>
            <person name="Merenyi Z."/>
            <person name="Ke H.-M."/>
            <person name="Monk M."/>
            <person name="Kocsube S."/>
            <person name="Drula E."/>
            <person name="Lipzen A."/>
            <person name="Balint B."/>
            <person name="Henrissat B."/>
            <person name="Andreopoulos B."/>
            <person name="Martin F.M."/>
            <person name="Harder C.B."/>
            <person name="Rigling D."/>
            <person name="Ford K.L."/>
            <person name="Foster G.D."/>
            <person name="Pangilinan J."/>
            <person name="Papanicolaou A."/>
            <person name="Barry K."/>
            <person name="LaButti K."/>
            <person name="Viragh M."/>
            <person name="Koriabine M."/>
            <person name="Yan M."/>
            <person name="Riley R."/>
            <person name="Champramary S."/>
            <person name="Plett K.L."/>
            <person name="Tsai I.J."/>
            <person name="Slot J."/>
            <person name="Sipos G."/>
            <person name="Plett J."/>
            <person name="Nagy L.G."/>
            <person name="Grigoriev I.V."/>
        </authorList>
    </citation>
    <scope>NUCLEOTIDE SEQUENCE</scope>
    <source>
        <strain evidence="1">ICMP 16352</strain>
    </source>
</reference>